<keyword evidence="4" id="KW-1185">Reference proteome</keyword>
<comment type="caution">
    <text evidence="3">The sequence shown here is derived from an EMBL/GenBank/DDBJ whole genome shotgun (WGS) entry which is preliminary data.</text>
</comment>
<dbReference type="Pfam" id="PF03993">
    <property type="entry name" value="DUF349"/>
    <property type="match status" value="3"/>
</dbReference>
<dbReference type="Proteomes" id="UP000664382">
    <property type="component" value="Unassembled WGS sequence"/>
</dbReference>
<protein>
    <submittedName>
        <fullName evidence="3">DUF349 domain-containing protein</fullName>
    </submittedName>
</protein>
<dbReference type="EMBL" id="JAGDYM010000009">
    <property type="protein sequence ID" value="MBO1901959.1"/>
    <property type="molecule type" value="Genomic_DNA"/>
</dbReference>
<evidence type="ECO:0000313" key="3">
    <source>
        <dbReference type="EMBL" id="MBO1901959.1"/>
    </source>
</evidence>
<accession>A0A939S635</accession>
<feature type="region of interest" description="Disordered" evidence="2">
    <location>
        <begin position="384"/>
        <end position="403"/>
    </location>
</feature>
<reference evidence="3" key="1">
    <citation type="submission" date="2021-03" db="EMBL/GenBank/DDBJ databases">
        <title>Leucobacter chromiisoli sp. nov., isolated from chromium-containing soil of chemical plant.</title>
        <authorList>
            <person name="Xu Z."/>
        </authorList>
    </citation>
    <scope>NUCLEOTIDE SEQUENCE</scope>
    <source>
        <strain evidence="3">S27</strain>
    </source>
</reference>
<proteinExistence type="predicted"/>
<organism evidence="3 4">
    <name type="scientific">Leucobacter weissii</name>
    <dbReference type="NCBI Taxonomy" id="1983706"/>
    <lineage>
        <taxon>Bacteria</taxon>
        <taxon>Bacillati</taxon>
        <taxon>Actinomycetota</taxon>
        <taxon>Actinomycetes</taxon>
        <taxon>Micrococcales</taxon>
        <taxon>Microbacteriaceae</taxon>
        <taxon>Leucobacter</taxon>
    </lineage>
</organism>
<feature type="compositionally biased region" description="Basic and acidic residues" evidence="2">
    <location>
        <begin position="384"/>
        <end position="401"/>
    </location>
</feature>
<name>A0A939S635_9MICO</name>
<gene>
    <name evidence="3" type="ORF">J4H92_08360</name>
</gene>
<feature type="coiled-coil region" evidence="1">
    <location>
        <begin position="129"/>
        <end position="169"/>
    </location>
</feature>
<evidence type="ECO:0000256" key="1">
    <source>
        <dbReference type="SAM" id="Coils"/>
    </source>
</evidence>
<evidence type="ECO:0000313" key="4">
    <source>
        <dbReference type="Proteomes" id="UP000664382"/>
    </source>
</evidence>
<dbReference type="InterPro" id="IPR007139">
    <property type="entry name" value="DUF349"/>
</dbReference>
<sequence length="445" mass="49580">MLSQPCPPLPCERGAPYGIVEEHCTVGRRAGIDERRVSTVSQNEHPWGRVDENRTVYVRDGETEREVGQFPDGTPEEALAYFERKYEDLKGQVTLLEARIARELAGGDASEAVGHLQEQLREPAAVGDLESLRSRVEKLAGKAGELGEKQRAEREAARAEALAKRESIVVEAERLAAQPEESVRWKETGAAFEELFNDWQSAQRGGVSVPKAQADALWKRFRKARQSFDTARRAHFARVDAANKEVKDVKERIIARAEALASRGVEGIPAYRGLLDEWKAAGRASRKLDDQLWARFKAAGDVLYQAKAAEVALQDEEYAGNLQAKEALLAEAEPLLQETDRVAARKRLTAFQLRWDEIGRVPREALRDVEGRLKKIEDHVKSLEDEHWRKTNPETKARSEGLRGQLEASIEQLTAEIAAAASPKAKAEAEQKLATQQSWLAALGD</sequence>
<keyword evidence="1" id="KW-0175">Coiled coil</keyword>
<evidence type="ECO:0000256" key="2">
    <source>
        <dbReference type="SAM" id="MobiDB-lite"/>
    </source>
</evidence>
<dbReference type="AlphaFoldDB" id="A0A939S635"/>